<proteinExistence type="inferred from homology"/>
<evidence type="ECO:0000313" key="3">
    <source>
        <dbReference type="Proteomes" id="UP000727857"/>
    </source>
</evidence>
<dbReference type="InterPro" id="IPR005531">
    <property type="entry name" value="Asp23"/>
</dbReference>
<name>A0A940DGE8_9FIRM</name>
<dbReference type="EMBL" id="JADINF010000113">
    <property type="protein sequence ID" value="MBO8424261.1"/>
    <property type="molecule type" value="Genomic_DNA"/>
</dbReference>
<evidence type="ECO:0000313" key="2">
    <source>
        <dbReference type="EMBL" id="MBO8424261.1"/>
    </source>
</evidence>
<dbReference type="Proteomes" id="UP000727857">
    <property type="component" value="Unassembled WGS sequence"/>
</dbReference>
<dbReference type="Pfam" id="PF03780">
    <property type="entry name" value="Asp23"/>
    <property type="match status" value="1"/>
</dbReference>
<dbReference type="AlphaFoldDB" id="A0A940DGE8"/>
<organism evidence="2 3">
    <name type="scientific">Candidatus Stercoripulliclostridium pullicola</name>
    <dbReference type="NCBI Taxonomy" id="2840953"/>
    <lineage>
        <taxon>Bacteria</taxon>
        <taxon>Bacillati</taxon>
        <taxon>Bacillota</taxon>
        <taxon>Clostridia</taxon>
        <taxon>Eubacteriales</taxon>
        <taxon>Candidatus Stercoripulliclostridium</taxon>
    </lineage>
</organism>
<protein>
    <submittedName>
        <fullName evidence="2">Asp23/Gls24 family envelope stress response protein</fullName>
    </submittedName>
</protein>
<evidence type="ECO:0000256" key="1">
    <source>
        <dbReference type="ARBA" id="ARBA00005721"/>
    </source>
</evidence>
<gene>
    <name evidence="2" type="ORF">IAB16_04520</name>
</gene>
<reference evidence="2" key="1">
    <citation type="submission" date="2020-10" db="EMBL/GenBank/DDBJ databases">
        <authorList>
            <person name="Gilroy R."/>
        </authorList>
    </citation>
    <scope>NUCLEOTIDE SEQUENCE</scope>
    <source>
        <strain evidence="2">517</strain>
    </source>
</reference>
<dbReference type="PANTHER" id="PTHR34297">
    <property type="entry name" value="HYPOTHETICAL CYTOSOLIC PROTEIN-RELATED"/>
    <property type="match status" value="1"/>
</dbReference>
<sequence length="110" mass="12500">MEEMKPQVVDRYCNLIASIANNAVDKTEGVTREEGVVKYRFGIRNLKNTNCHVYIDNDGEIVIDLFINADYGYCIPEVVCNLQETIKSEVEEATKFQVKKINVNVANINI</sequence>
<accession>A0A940DGE8</accession>
<comment type="caution">
    <text evidence="2">The sequence shown here is derived from an EMBL/GenBank/DDBJ whole genome shotgun (WGS) entry which is preliminary data.</text>
</comment>
<comment type="similarity">
    <text evidence="1">Belongs to the asp23 family.</text>
</comment>
<reference evidence="2" key="2">
    <citation type="journal article" date="2021" name="PeerJ">
        <title>Extensive microbial diversity within the chicken gut microbiome revealed by metagenomics and culture.</title>
        <authorList>
            <person name="Gilroy R."/>
            <person name="Ravi A."/>
            <person name="Getino M."/>
            <person name="Pursley I."/>
            <person name="Horton D.L."/>
            <person name="Alikhan N.F."/>
            <person name="Baker D."/>
            <person name="Gharbi K."/>
            <person name="Hall N."/>
            <person name="Watson M."/>
            <person name="Adriaenssens E.M."/>
            <person name="Foster-Nyarko E."/>
            <person name="Jarju S."/>
            <person name="Secka A."/>
            <person name="Antonio M."/>
            <person name="Oren A."/>
            <person name="Chaudhuri R.R."/>
            <person name="La Ragione R."/>
            <person name="Hildebrand F."/>
            <person name="Pallen M.J."/>
        </authorList>
    </citation>
    <scope>NUCLEOTIDE SEQUENCE</scope>
    <source>
        <strain evidence="2">517</strain>
    </source>
</reference>